<keyword evidence="3 4" id="KW-0460">Magnesium</keyword>
<feature type="binding site" evidence="4">
    <location>
        <position position="47"/>
    </location>
    <ligand>
        <name>Mg(2+)</name>
        <dbReference type="ChEBI" id="CHEBI:18420"/>
        <label>1</label>
        <note>catalytic</note>
    </ligand>
</feature>
<dbReference type="GO" id="GO:0007165">
    <property type="term" value="P:signal transduction"/>
    <property type="evidence" value="ECO:0007669"/>
    <property type="project" value="TreeGrafter"/>
</dbReference>
<feature type="binding site" evidence="4">
    <location>
        <position position="50"/>
    </location>
    <ligand>
        <name>Mg(2+)</name>
        <dbReference type="ChEBI" id="CHEBI:18420"/>
        <label>1</label>
        <note>catalytic</note>
    </ligand>
</feature>
<dbReference type="EMBL" id="BBLT01000003">
    <property type="protein sequence ID" value="GAL84723.1"/>
    <property type="molecule type" value="Genomic_DNA"/>
</dbReference>
<dbReference type="AlphaFoldDB" id="A0A098LEN0"/>
<feature type="binding site" evidence="4">
    <location>
        <position position="171"/>
    </location>
    <ligand>
        <name>Mg(2+)</name>
        <dbReference type="ChEBI" id="CHEBI:18420"/>
        <label>1</label>
        <note>catalytic</note>
    </ligand>
</feature>
<dbReference type="PROSITE" id="PS00629">
    <property type="entry name" value="IMP_1"/>
    <property type="match status" value="1"/>
</dbReference>
<gene>
    <name evidence="5" type="ORF">MYP_1951</name>
</gene>
<dbReference type="Gene3D" id="3.30.540.10">
    <property type="entry name" value="Fructose-1,6-Bisphosphatase, subunit A, domain 1"/>
    <property type="match status" value="1"/>
</dbReference>
<organism evidence="5 6">
    <name type="scientific">Sporocytophaga myxococcoides</name>
    <dbReference type="NCBI Taxonomy" id="153721"/>
    <lineage>
        <taxon>Bacteria</taxon>
        <taxon>Pseudomonadati</taxon>
        <taxon>Bacteroidota</taxon>
        <taxon>Cytophagia</taxon>
        <taxon>Cytophagales</taxon>
        <taxon>Cytophagaceae</taxon>
        <taxon>Sporocytophaga</taxon>
    </lineage>
</organism>
<feature type="binding site" evidence="4">
    <location>
        <position position="49"/>
    </location>
    <ligand>
        <name>Mg(2+)</name>
        <dbReference type="ChEBI" id="CHEBI:18420"/>
        <label>1</label>
        <note>catalytic</note>
    </ligand>
</feature>
<evidence type="ECO:0000256" key="1">
    <source>
        <dbReference type="ARBA" id="ARBA00022723"/>
    </source>
</evidence>
<proteinExistence type="predicted"/>
<evidence type="ECO:0000256" key="3">
    <source>
        <dbReference type="ARBA" id="ARBA00022842"/>
    </source>
</evidence>
<protein>
    <submittedName>
        <fullName evidence="5">Fructose-1,6-bisphosphatase-like protein</fullName>
    </submittedName>
</protein>
<comment type="caution">
    <text evidence="5">The sequence shown here is derived from an EMBL/GenBank/DDBJ whole genome shotgun (WGS) entry which is preliminary data.</text>
</comment>
<evidence type="ECO:0000256" key="2">
    <source>
        <dbReference type="ARBA" id="ARBA00022801"/>
    </source>
</evidence>
<dbReference type="GO" id="GO:0006020">
    <property type="term" value="P:inositol metabolic process"/>
    <property type="evidence" value="ECO:0007669"/>
    <property type="project" value="TreeGrafter"/>
</dbReference>
<keyword evidence="6" id="KW-1185">Reference proteome</keyword>
<dbReference type="Gene3D" id="3.40.190.80">
    <property type="match status" value="1"/>
</dbReference>
<keyword evidence="2" id="KW-0378">Hydrolase</keyword>
<dbReference type="GO" id="GO:0008934">
    <property type="term" value="F:inositol monophosphate 1-phosphatase activity"/>
    <property type="evidence" value="ECO:0007669"/>
    <property type="project" value="TreeGrafter"/>
</dbReference>
<feature type="binding site" evidence="4">
    <location>
        <position position="31"/>
    </location>
    <ligand>
        <name>Mg(2+)</name>
        <dbReference type="ChEBI" id="CHEBI:18420"/>
        <label>1</label>
        <note>catalytic</note>
    </ligand>
</feature>
<dbReference type="PANTHER" id="PTHR20854:SF4">
    <property type="entry name" value="INOSITOL-1-MONOPHOSPHATASE-RELATED"/>
    <property type="match status" value="1"/>
</dbReference>
<name>A0A098LEN0_9BACT</name>
<evidence type="ECO:0000313" key="6">
    <source>
        <dbReference type="Proteomes" id="UP000030185"/>
    </source>
</evidence>
<dbReference type="InterPro" id="IPR020583">
    <property type="entry name" value="Inositol_monoP_metal-BS"/>
</dbReference>
<dbReference type="GO" id="GO:0046872">
    <property type="term" value="F:metal ion binding"/>
    <property type="evidence" value="ECO:0007669"/>
    <property type="project" value="UniProtKB-KW"/>
</dbReference>
<dbReference type="Proteomes" id="UP000030185">
    <property type="component" value="Unassembled WGS sequence"/>
</dbReference>
<sequence>MSPVTIADREIEDLFRNEVLRKFPGHGVFGEEFGEIKGSSSYYWVIDPIDGTKSFIHGVPLFCTLIALMKDDEPVFGAIHNPILDDLVLGDGTSAYHNGTKISLRSCDSLSQATLLTTDPLGAEKYREPNGFDNLAKACKLYRTWGDAYGYYLVATGFADIMIDPKMSKWDIMALIPVIKGAGGTITDYYGEDPVKGDSIVVSNPSIHKEIINYLKP</sequence>
<dbReference type="PRINTS" id="PR00377">
    <property type="entry name" value="IMPHPHTASES"/>
</dbReference>
<dbReference type="eggNOG" id="COG0483">
    <property type="taxonomic scope" value="Bacteria"/>
</dbReference>
<evidence type="ECO:0000313" key="5">
    <source>
        <dbReference type="EMBL" id="GAL84723.1"/>
    </source>
</evidence>
<comment type="cofactor">
    <cofactor evidence="4">
        <name>Mg(2+)</name>
        <dbReference type="ChEBI" id="CHEBI:18420"/>
    </cofactor>
</comment>
<evidence type="ECO:0000256" key="4">
    <source>
        <dbReference type="PIRSR" id="PIRSR600760-2"/>
    </source>
</evidence>
<dbReference type="InterPro" id="IPR000760">
    <property type="entry name" value="Inositol_monophosphatase-like"/>
</dbReference>
<keyword evidence="1 4" id="KW-0479">Metal-binding</keyword>
<dbReference type="PANTHER" id="PTHR20854">
    <property type="entry name" value="INOSITOL MONOPHOSPHATASE"/>
    <property type="match status" value="1"/>
</dbReference>
<reference evidence="5 6" key="1">
    <citation type="submission" date="2014-09" db="EMBL/GenBank/DDBJ databases">
        <title>Sporocytophaga myxococcoides PG-01 genome sequencing.</title>
        <authorList>
            <person name="Liu L."/>
            <person name="Gao P.J."/>
            <person name="Chen G.J."/>
            <person name="Wang L.S."/>
        </authorList>
    </citation>
    <scope>NUCLEOTIDE SEQUENCE [LARGE SCALE GENOMIC DNA]</scope>
    <source>
        <strain evidence="5 6">PG-01</strain>
    </source>
</reference>
<dbReference type="Pfam" id="PF00459">
    <property type="entry name" value="Inositol_P"/>
    <property type="match status" value="1"/>
</dbReference>
<accession>A0A098LEN0</accession>
<dbReference type="STRING" id="153721.MYP_1951"/>
<dbReference type="SUPFAM" id="SSF56655">
    <property type="entry name" value="Carbohydrate phosphatase"/>
    <property type="match status" value="1"/>
</dbReference>